<dbReference type="InterPro" id="IPR000160">
    <property type="entry name" value="GGDEF_dom"/>
</dbReference>
<feature type="transmembrane region" description="Helical" evidence="1">
    <location>
        <begin position="352"/>
        <end position="373"/>
    </location>
</feature>
<dbReference type="KEGG" id="acht:bsdcttw_34020"/>
<keyword evidence="1" id="KW-0812">Transmembrane</keyword>
<dbReference type="Gene3D" id="3.30.450.20">
    <property type="entry name" value="PAS domain"/>
    <property type="match status" value="1"/>
</dbReference>
<evidence type="ECO:0000259" key="2">
    <source>
        <dbReference type="PROSITE" id="PS50113"/>
    </source>
</evidence>
<keyword evidence="6" id="KW-1185">Reference proteome</keyword>
<feature type="domain" description="EAL" evidence="3">
    <location>
        <begin position="721"/>
        <end position="971"/>
    </location>
</feature>
<evidence type="ECO:0000259" key="4">
    <source>
        <dbReference type="PROSITE" id="PS50887"/>
    </source>
</evidence>
<dbReference type="InterPro" id="IPR001633">
    <property type="entry name" value="EAL_dom"/>
</dbReference>
<dbReference type="CDD" id="cd01949">
    <property type="entry name" value="GGDEF"/>
    <property type="match status" value="1"/>
</dbReference>
<evidence type="ECO:0000313" key="6">
    <source>
        <dbReference type="Proteomes" id="UP000515703"/>
    </source>
</evidence>
<evidence type="ECO:0000256" key="1">
    <source>
        <dbReference type="SAM" id="Phobius"/>
    </source>
</evidence>
<protein>
    <submittedName>
        <fullName evidence="5">Diguanylate cyclase</fullName>
    </submittedName>
</protein>
<feature type="domain" description="PAC" evidence="2">
    <location>
        <begin position="499"/>
        <end position="551"/>
    </location>
</feature>
<evidence type="ECO:0000313" key="5">
    <source>
        <dbReference type="EMBL" id="BCK00362.1"/>
    </source>
</evidence>
<dbReference type="PROSITE" id="PS50887">
    <property type="entry name" value="GGDEF"/>
    <property type="match status" value="1"/>
</dbReference>
<keyword evidence="1" id="KW-1133">Transmembrane helix</keyword>
<dbReference type="InterPro" id="IPR000700">
    <property type="entry name" value="PAS-assoc_C"/>
</dbReference>
<proteinExistence type="predicted"/>
<evidence type="ECO:0000259" key="3">
    <source>
        <dbReference type="PROSITE" id="PS50883"/>
    </source>
</evidence>
<dbReference type="Gene3D" id="3.20.20.450">
    <property type="entry name" value="EAL domain"/>
    <property type="match status" value="1"/>
</dbReference>
<organism evidence="5 6">
    <name type="scientific">Anaerocolumna chitinilytica</name>
    <dbReference type="NCBI Taxonomy" id="1727145"/>
    <lineage>
        <taxon>Bacteria</taxon>
        <taxon>Bacillati</taxon>
        <taxon>Bacillota</taxon>
        <taxon>Clostridia</taxon>
        <taxon>Lachnospirales</taxon>
        <taxon>Lachnospiraceae</taxon>
        <taxon>Anaerocolumna</taxon>
    </lineage>
</organism>
<sequence>MHKRKRRVGVLTCILTLFVIYLVYSSVTAYSASDDKGKNILFISSYNENFPSVPEEIKGIRTALPEEEYNVDYEYMDSKRFVTEQSRKLFHDLLEYKMKHIPAYDGIIVGDDYALQFVMDYQKEMFNGIPIVFLGVNDPNRVKAAEEKDNITGIVEELSLSDNIKLGLKLNKKAKKVVAIVDGTLTGVGDEKQFYALKEDFPDLVFDDINLSKCTFEQAGEQVSKLGKDTILIYLSMYTDKDGSIMSIPEASVLLSSKAKIPILRSEVGGIGNGILGGKMLSYYNSSLKAAELLKETFEGTSADAIPIIYESPNYYVFDYNVLKKFNISIHSLPSGSKIEGRKITFIEEHPLLTANFILIVSLSAIIIVLLSMDNIRRRKMDRALQESHEELVQTYEELTASEEELRVQYELSQQYTEEMEILNQKYSIAVESTESAVWEYDVTLRTLTISEGFLNTINPSISEMKNIDTLLEMLLCEEQRDTVLTEYNRYLKGEIDKIYVELSLYNYNNKKQWVMLSGKGVHDLKGTVMSLNGLIIDITRLKEQDEYIKYLAANDYLTNLPNRMSFMDKMTAELAAGSCGAILLLDIDNFKIINDTMGHLYGDKLLMVIAEKLSALKDERVSVYRFGGDEFLIVITGAQEEESVGHYVTKIRELFSEPVRLMGKENLIKFSIGITVYPKDSNEDERLLINADTAMYYVKANGKDNHMFYSDGILEDIRSKAEIEDILRDALAHDGLRLVYQPQVNVFTGKIDEFEALLRLKDRNLSPAKFIEVAEMSGLIIDIGRWVTREAIRQMAEWRDKGYPLKTVAINFSGKQLSDTEYVNFLSNTIKEYNIDPKYVEIEITESILVEETINTQTFLNSLKELGLRIAMDDFGTGYSSINYLTFIPVNKIKLDKSLCEKFINLDNSSVMSSLIGLMHSLNLIITAEGIEETYQYQRLREGGCDLIQGYLFSKPLSGTEIENVYNHNFIKDKNI</sequence>
<dbReference type="PROSITE" id="PS50883">
    <property type="entry name" value="EAL"/>
    <property type="match status" value="1"/>
</dbReference>
<keyword evidence="1" id="KW-0472">Membrane</keyword>
<dbReference type="CDD" id="cd01948">
    <property type="entry name" value="EAL"/>
    <property type="match status" value="1"/>
</dbReference>
<reference evidence="5 6" key="1">
    <citation type="submission" date="2020-08" db="EMBL/GenBank/DDBJ databases">
        <title>Draft genome sequencing of an Anaerocolumna strain isolated from anoxic soil subjected to BSD treatment.</title>
        <authorList>
            <person name="Uek A."/>
            <person name="Tonouchi A."/>
        </authorList>
    </citation>
    <scope>NUCLEOTIDE SEQUENCE [LARGE SCALE GENOMIC DNA]</scope>
    <source>
        <strain evidence="5 6">CTTW</strain>
    </source>
</reference>
<dbReference type="InterPro" id="IPR035919">
    <property type="entry name" value="EAL_sf"/>
</dbReference>
<dbReference type="InterPro" id="IPR029787">
    <property type="entry name" value="Nucleotide_cyclase"/>
</dbReference>
<dbReference type="InterPro" id="IPR052155">
    <property type="entry name" value="Biofilm_reg_signaling"/>
</dbReference>
<feature type="domain" description="GGDEF" evidence="4">
    <location>
        <begin position="579"/>
        <end position="712"/>
    </location>
</feature>
<dbReference type="InterPro" id="IPR035965">
    <property type="entry name" value="PAS-like_dom_sf"/>
</dbReference>
<dbReference type="Gene3D" id="3.30.70.270">
    <property type="match status" value="1"/>
</dbReference>
<name>A0A7I8DSZ8_9FIRM</name>
<dbReference type="PROSITE" id="PS50113">
    <property type="entry name" value="PAC"/>
    <property type="match status" value="1"/>
</dbReference>
<dbReference type="Pfam" id="PF00563">
    <property type="entry name" value="EAL"/>
    <property type="match status" value="1"/>
</dbReference>
<accession>A0A7I8DSZ8</accession>
<dbReference type="SMART" id="SM00052">
    <property type="entry name" value="EAL"/>
    <property type="match status" value="1"/>
</dbReference>
<dbReference type="EMBL" id="AP023368">
    <property type="protein sequence ID" value="BCK00362.1"/>
    <property type="molecule type" value="Genomic_DNA"/>
</dbReference>
<dbReference type="SUPFAM" id="SSF141868">
    <property type="entry name" value="EAL domain-like"/>
    <property type="match status" value="1"/>
</dbReference>
<dbReference type="Gene3D" id="3.40.50.2300">
    <property type="match status" value="2"/>
</dbReference>
<dbReference type="Pfam" id="PF00990">
    <property type="entry name" value="GGDEF"/>
    <property type="match status" value="1"/>
</dbReference>
<dbReference type="SMART" id="SM00267">
    <property type="entry name" value="GGDEF"/>
    <property type="match status" value="1"/>
</dbReference>
<dbReference type="SUPFAM" id="SSF55785">
    <property type="entry name" value="PYP-like sensor domain (PAS domain)"/>
    <property type="match status" value="1"/>
</dbReference>
<dbReference type="RefSeq" id="WP_185256047.1">
    <property type="nucleotide sequence ID" value="NZ_AP023368.1"/>
</dbReference>
<gene>
    <name evidence="5" type="ORF">bsdcttw_34020</name>
</gene>
<dbReference type="PANTHER" id="PTHR44757:SF2">
    <property type="entry name" value="BIOFILM ARCHITECTURE MAINTENANCE PROTEIN MBAA"/>
    <property type="match status" value="1"/>
</dbReference>
<dbReference type="NCBIfam" id="TIGR00254">
    <property type="entry name" value="GGDEF"/>
    <property type="match status" value="1"/>
</dbReference>
<reference evidence="5 6" key="2">
    <citation type="submission" date="2020-08" db="EMBL/GenBank/DDBJ databases">
        <authorList>
            <person name="Ueki A."/>
            <person name="Tonouchi A."/>
        </authorList>
    </citation>
    <scope>NUCLEOTIDE SEQUENCE [LARGE SCALE GENOMIC DNA]</scope>
    <source>
        <strain evidence="5 6">CTTW</strain>
    </source>
</reference>
<dbReference type="InterPro" id="IPR043128">
    <property type="entry name" value="Rev_trsase/Diguanyl_cyclase"/>
</dbReference>
<dbReference type="PANTHER" id="PTHR44757">
    <property type="entry name" value="DIGUANYLATE CYCLASE DGCP"/>
    <property type="match status" value="1"/>
</dbReference>
<dbReference type="Proteomes" id="UP000515703">
    <property type="component" value="Chromosome"/>
</dbReference>
<dbReference type="SUPFAM" id="SSF55073">
    <property type="entry name" value="Nucleotide cyclase"/>
    <property type="match status" value="1"/>
</dbReference>
<dbReference type="AlphaFoldDB" id="A0A7I8DSZ8"/>